<evidence type="ECO:0000313" key="4">
    <source>
        <dbReference type="Proteomes" id="UP000828924"/>
    </source>
</evidence>
<dbReference type="SUPFAM" id="SSF54427">
    <property type="entry name" value="NTF2-like"/>
    <property type="match status" value="1"/>
</dbReference>
<dbReference type="EMBL" id="CP071872">
    <property type="protein sequence ID" value="UNM12528.1"/>
    <property type="molecule type" value="Genomic_DNA"/>
</dbReference>
<dbReference type="InterPro" id="IPR048469">
    <property type="entry name" value="YchJ-like_M"/>
</dbReference>
<keyword evidence="4" id="KW-1185">Reference proteome</keyword>
<name>A0ABY3WIX8_9ACTN</name>
<dbReference type="Pfam" id="PF17775">
    <property type="entry name" value="YchJ_M-like"/>
    <property type="match status" value="1"/>
</dbReference>
<dbReference type="InterPro" id="IPR023006">
    <property type="entry name" value="YchJ-like"/>
</dbReference>
<dbReference type="PANTHER" id="PTHR33747:SF1">
    <property type="entry name" value="ADENYLATE CYCLASE-ASSOCIATED CAP C-TERMINAL DOMAIN-CONTAINING PROTEIN"/>
    <property type="match status" value="1"/>
</dbReference>
<proteinExistence type="inferred from homology"/>
<evidence type="ECO:0000259" key="2">
    <source>
        <dbReference type="Pfam" id="PF17775"/>
    </source>
</evidence>
<evidence type="ECO:0000256" key="1">
    <source>
        <dbReference type="HAMAP-Rule" id="MF_00612"/>
    </source>
</evidence>
<reference evidence="3 4" key="1">
    <citation type="submission" date="2021-03" db="EMBL/GenBank/DDBJ databases">
        <title>Complete genome of Streptomyces formicae strain 1H-GS9 (DSM 100524).</title>
        <authorList>
            <person name="Atanasov K.E."/>
            <person name="Altabella T."/>
            <person name="Ferrer A."/>
        </authorList>
    </citation>
    <scope>NUCLEOTIDE SEQUENCE [LARGE SCALE GENOMIC DNA]</scope>
    <source>
        <strain evidence="3 4">1H-GS9</strain>
    </source>
</reference>
<dbReference type="Gene3D" id="3.10.450.50">
    <property type="match status" value="1"/>
</dbReference>
<feature type="domain" description="YchJ-like middle NTF2-like" evidence="2">
    <location>
        <begin position="46"/>
        <end position="140"/>
    </location>
</feature>
<organism evidence="3 4">
    <name type="scientific">Streptomyces formicae</name>
    <dbReference type="NCBI Taxonomy" id="1616117"/>
    <lineage>
        <taxon>Bacteria</taxon>
        <taxon>Bacillati</taxon>
        <taxon>Actinomycetota</taxon>
        <taxon>Actinomycetes</taxon>
        <taxon>Kitasatosporales</taxon>
        <taxon>Streptomycetaceae</taxon>
        <taxon>Streptomyces</taxon>
    </lineage>
</organism>
<dbReference type="InterPro" id="IPR032710">
    <property type="entry name" value="NTF2-like_dom_sf"/>
</dbReference>
<comment type="similarity">
    <text evidence="1">Belongs to the UPF0225 family.</text>
</comment>
<accession>A0ABY3WIX8</accession>
<gene>
    <name evidence="3" type="ORF">J4032_14195</name>
</gene>
<sequence length="144" mass="16049">MSRRPTRPARPARPTVTAESSCPCGLPAAYGACCGRFHDRRSNAQTAELLMRSRYCAFVLCDEAYLLRTWNPATRPGSVDFDPAMRWSGLEIVATTDGSMFHTSGSVTFVARYTHDGQPGALRERSRFERADGAWMYVDGTFEE</sequence>
<dbReference type="PANTHER" id="PTHR33747">
    <property type="entry name" value="UPF0225 PROTEIN SCO1677"/>
    <property type="match status" value="1"/>
</dbReference>
<protein>
    <recommendedName>
        <fullName evidence="1">UPF0225 protein J4032_14195</fullName>
    </recommendedName>
</protein>
<evidence type="ECO:0000313" key="3">
    <source>
        <dbReference type="EMBL" id="UNM12528.1"/>
    </source>
</evidence>
<dbReference type="HAMAP" id="MF_00612">
    <property type="entry name" value="UPF0225"/>
    <property type="match status" value="1"/>
</dbReference>
<dbReference type="RefSeq" id="WP_242331135.1">
    <property type="nucleotide sequence ID" value="NZ_CP071872.1"/>
</dbReference>
<dbReference type="Proteomes" id="UP000828924">
    <property type="component" value="Chromosome"/>
</dbReference>